<comment type="caution">
    <text evidence="1">The sequence shown here is derived from an EMBL/GenBank/DDBJ whole genome shotgun (WGS) entry which is preliminary data.</text>
</comment>
<sequence>MMKNPTSKIIDCAVHDYIEVACLYAYELELRMLDGQQNQGKAITTRTQAGREWLVLQGEQGQFEVELNQVRSIKALTANRYFTEIEVGSGACSLD</sequence>
<dbReference type="SUPFAM" id="SSF101744">
    <property type="entry name" value="Rof/RNase P subunit-like"/>
    <property type="match status" value="1"/>
</dbReference>
<dbReference type="RefSeq" id="WP_188691008.1">
    <property type="nucleotide sequence ID" value="NZ_BMLS01000001.1"/>
</dbReference>
<dbReference type="InterPro" id="IPR009778">
    <property type="entry name" value="ROF"/>
</dbReference>
<dbReference type="AlphaFoldDB" id="A0A918DH16"/>
<dbReference type="InterPro" id="IPR038626">
    <property type="entry name" value="Rof-like_sf"/>
</dbReference>
<dbReference type="EMBL" id="BMLS01000001">
    <property type="protein sequence ID" value="GGO66099.1"/>
    <property type="molecule type" value="Genomic_DNA"/>
</dbReference>
<evidence type="ECO:0000313" key="2">
    <source>
        <dbReference type="Proteomes" id="UP000606935"/>
    </source>
</evidence>
<keyword evidence="2" id="KW-1185">Reference proteome</keyword>
<dbReference type="Proteomes" id="UP000606935">
    <property type="component" value="Unassembled WGS sequence"/>
</dbReference>
<reference evidence="1" key="1">
    <citation type="journal article" date="2014" name="Int. J. Syst. Evol. Microbiol.">
        <title>Complete genome sequence of Corynebacterium casei LMG S-19264T (=DSM 44701T), isolated from a smear-ripened cheese.</title>
        <authorList>
            <consortium name="US DOE Joint Genome Institute (JGI-PGF)"/>
            <person name="Walter F."/>
            <person name="Albersmeier A."/>
            <person name="Kalinowski J."/>
            <person name="Ruckert C."/>
        </authorList>
    </citation>
    <scope>NUCLEOTIDE SEQUENCE</scope>
    <source>
        <strain evidence="1">CGMCC 1.7086</strain>
    </source>
</reference>
<evidence type="ECO:0008006" key="3">
    <source>
        <dbReference type="Google" id="ProtNLM"/>
    </source>
</evidence>
<proteinExistence type="predicted"/>
<organism evidence="1 2">
    <name type="scientific">Bowmanella pacifica</name>
    <dbReference type="NCBI Taxonomy" id="502051"/>
    <lineage>
        <taxon>Bacteria</taxon>
        <taxon>Pseudomonadati</taxon>
        <taxon>Pseudomonadota</taxon>
        <taxon>Gammaproteobacteria</taxon>
        <taxon>Alteromonadales</taxon>
        <taxon>Alteromonadaceae</taxon>
        <taxon>Bowmanella</taxon>
    </lineage>
</organism>
<dbReference type="Gene3D" id="2.30.30.400">
    <property type="entry name" value="Rof-like"/>
    <property type="match status" value="1"/>
</dbReference>
<name>A0A918DH16_9ALTE</name>
<evidence type="ECO:0000313" key="1">
    <source>
        <dbReference type="EMBL" id="GGO66099.1"/>
    </source>
</evidence>
<gene>
    <name evidence="1" type="ORF">GCM10010982_09500</name>
</gene>
<reference evidence="1" key="2">
    <citation type="submission" date="2020-09" db="EMBL/GenBank/DDBJ databases">
        <authorList>
            <person name="Sun Q."/>
            <person name="Zhou Y."/>
        </authorList>
    </citation>
    <scope>NUCLEOTIDE SEQUENCE</scope>
    <source>
        <strain evidence="1">CGMCC 1.7086</strain>
    </source>
</reference>
<dbReference type="Pfam" id="PF07073">
    <property type="entry name" value="ROF"/>
    <property type="match status" value="1"/>
</dbReference>
<dbReference type="InterPro" id="IPR023534">
    <property type="entry name" value="Rof/RNase_P-like"/>
</dbReference>
<protein>
    <recommendedName>
        <fullName evidence="3">Transcriptional antiterminator, Rof</fullName>
    </recommendedName>
</protein>
<accession>A0A918DH16</accession>